<reference evidence="1" key="1">
    <citation type="submission" date="2017-12" db="EMBL/GenBank/DDBJ databases">
        <title>FDA dAtabase for Regulatory Grade micrObial Sequences (FDA-ARGOS): Supporting development and validation of Infectious Disease Dx tests.</title>
        <authorList>
            <person name="Kerrigan L."/>
            <person name="Tallon L.J."/>
            <person name="Sadzewicz L."/>
            <person name="Sengamalay N."/>
            <person name="Ott S."/>
            <person name="Godinez A."/>
            <person name="Nagaraj S."/>
            <person name="Vavikolanu K."/>
            <person name="Vyas G."/>
            <person name="Nadendla S."/>
            <person name="Aluvathingal J."/>
            <person name="Sichtig H."/>
        </authorList>
    </citation>
    <scope>NUCLEOTIDE SEQUENCE [LARGE SCALE GENOMIC DNA]</scope>
    <source>
        <strain evidence="1">FDAARGOS_200</strain>
    </source>
</reference>
<comment type="caution">
    <text evidence="1">The sequence shown here is derived from an EMBL/GenBank/DDBJ whole genome shotgun (WGS) entry which is preliminary data.</text>
</comment>
<accession>A0AAX0WYV9</accession>
<name>A0AAX0WYV9_9GAMM</name>
<dbReference type="Proteomes" id="UP000192511">
    <property type="component" value="Unassembled WGS sequence"/>
</dbReference>
<dbReference type="AlphaFoldDB" id="A0AAX0WYV9"/>
<gene>
    <name evidence="1" type="ORF">A6J39_000865</name>
</gene>
<sequence length="103" mass="12440">MHVISKKPFVEAAKKYPNQRQAILDLYRVLDKITVNTPLEMKAIFPSLDNFKYKDKWWIIDIGGNHLRLMAFIQFSQNRIYVKHIVTHAEYDRLCEQYRRNKQ</sequence>
<dbReference type="Pfam" id="PF09907">
    <property type="entry name" value="HigB_toxin"/>
    <property type="match status" value="1"/>
</dbReference>
<dbReference type="GeneID" id="98067496"/>
<dbReference type="RefSeq" id="WP_019232997.1">
    <property type="nucleotide sequence ID" value="NZ_CAAAHR010000025.1"/>
</dbReference>
<dbReference type="GO" id="GO:0003723">
    <property type="term" value="F:RNA binding"/>
    <property type="evidence" value="ECO:0007669"/>
    <property type="project" value="InterPro"/>
</dbReference>
<evidence type="ECO:0000313" key="1">
    <source>
        <dbReference type="EMBL" id="PNL73862.1"/>
    </source>
</evidence>
<dbReference type="GO" id="GO:0004519">
    <property type="term" value="F:endonuclease activity"/>
    <property type="evidence" value="ECO:0007669"/>
    <property type="project" value="InterPro"/>
</dbReference>
<keyword evidence="2" id="KW-1185">Reference proteome</keyword>
<organism evidence="1 2">
    <name type="scientific">Legionella anisa</name>
    <dbReference type="NCBI Taxonomy" id="28082"/>
    <lineage>
        <taxon>Bacteria</taxon>
        <taxon>Pseudomonadati</taxon>
        <taxon>Pseudomonadota</taxon>
        <taxon>Gammaproteobacteria</taxon>
        <taxon>Legionellales</taxon>
        <taxon>Legionellaceae</taxon>
        <taxon>Legionella</taxon>
    </lineage>
</organism>
<dbReference type="InterPro" id="IPR018669">
    <property type="entry name" value="Toxin_HigB"/>
</dbReference>
<evidence type="ECO:0000313" key="2">
    <source>
        <dbReference type="Proteomes" id="UP000192511"/>
    </source>
</evidence>
<proteinExistence type="predicted"/>
<dbReference type="GO" id="GO:0110001">
    <property type="term" value="C:toxin-antitoxin complex"/>
    <property type="evidence" value="ECO:0007669"/>
    <property type="project" value="InterPro"/>
</dbReference>
<dbReference type="EMBL" id="NBTX02000002">
    <property type="protein sequence ID" value="PNL73862.1"/>
    <property type="molecule type" value="Genomic_DNA"/>
</dbReference>
<protein>
    <submittedName>
        <fullName evidence="1">Cytoplasmic protein</fullName>
    </submittedName>
</protein>